<reference evidence="1 2" key="1">
    <citation type="submission" date="2016-07" db="EMBL/GenBank/DDBJ databases">
        <authorList>
            <person name="Townsley L."/>
            <person name="Shank E.A."/>
        </authorList>
    </citation>
    <scope>NUCLEOTIDE SEQUENCE [LARGE SCALE GENOMIC DNA]</scope>
    <source>
        <strain evidence="1 2">CH01</strain>
    </source>
</reference>
<keyword evidence="2" id="KW-1185">Reference proteome</keyword>
<protein>
    <submittedName>
        <fullName evidence="1">Uncharacterized protein</fullName>
    </submittedName>
</protein>
<evidence type="ECO:0000313" key="2">
    <source>
        <dbReference type="Proteomes" id="UP000094580"/>
    </source>
</evidence>
<dbReference type="EMBL" id="MDKC01000007">
    <property type="protein sequence ID" value="ODG92535.1"/>
    <property type="molecule type" value="Genomic_DNA"/>
</dbReference>
<organism evidence="1 2">
    <name type="scientific">Gottfriedia luciferensis</name>
    <dbReference type="NCBI Taxonomy" id="178774"/>
    <lineage>
        <taxon>Bacteria</taxon>
        <taxon>Bacillati</taxon>
        <taxon>Bacillota</taxon>
        <taxon>Bacilli</taxon>
        <taxon>Bacillales</taxon>
        <taxon>Bacillaceae</taxon>
        <taxon>Gottfriedia</taxon>
    </lineage>
</organism>
<dbReference type="RefSeq" id="WP_069033170.1">
    <property type="nucleotide sequence ID" value="NZ_MDKC01000007.1"/>
</dbReference>
<name>A0ABX2ZS58_9BACI</name>
<evidence type="ECO:0000313" key="1">
    <source>
        <dbReference type="EMBL" id="ODG92535.1"/>
    </source>
</evidence>
<dbReference type="Proteomes" id="UP000094580">
    <property type="component" value="Unassembled WGS sequence"/>
</dbReference>
<sequence length="109" mass="12607">MNFKQSNSITEIGQAKVKYFEKNISGLIKEVVTKIEMKMALEELKVNRIVRLGGLENDDVIKQVQNDLTKILEDSIKEIQLKMSEMEIYLNSLEEIKGNSIKKENDFNK</sequence>
<comment type="caution">
    <text evidence="1">The sequence shown here is derived from an EMBL/GenBank/DDBJ whole genome shotgun (WGS) entry which is preliminary data.</text>
</comment>
<accession>A0ABX2ZS58</accession>
<proteinExistence type="predicted"/>
<gene>
    <name evidence="1" type="ORF">BED47_19020</name>
</gene>